<dbReference type="CDD" id="cd02870">
    <property type="entry name" value="PseudoU_synth_RsuA_like"/>
    <property type="match status" value="1"/>
</dbReference>
<dbReference type="SUPFAM" id="SSF55120">
    <property type="entry name" value="Pseudouridine synthase"/>
    <property type="match status" value="1"/>
</dbReference>
<dbReference type="GO" id="GO:0003723">
    <property type="term" value="F:RNA binding"/>
    <property type="evidence" value="ECO:0007669"/>
    <property type="project" value="UniProtKB-KW"/>
</dbReference>
<evidence type="ECO:0000256" key="7">
    <source>
        <dbReference type="SAM" id="MobiDB-lite"/>
    </source>
</evidence>
<dbReference type="Gene3D" id="3.30.70.1560">
    <property type="entry name" value="Alpha-L RNA-binding motif"/>
    <property type="match status" value="1"/>
</dbReference>
<dbReference type="Pfam" id="PF01479">
    <property type="entry name" value="S4"/>
    <property type="match status" value="1"/>
</dbReference>
<dbReference type="InterPro" id="IPR000748">
    <property type="entry name" value="PsdUridine_synth_RsuA/RluB/E/F"/>
</dbReference>
<evidence type="ECO:0000313" key="9">
    <source>
        <dbReference type="EMBL" id="XCG62527.1"/>
    </source>
</evidence>
<evidence type="ECO:0000256" key="2">
    <source>
        <dbReference type="ARBA" id="ARBA00008348"/>
    </source>
</evidence>
<organism evidence="9">
    <name type="scientific">Nakamurella sp. A5-74</name>
    <dbReference type="NCBI Taxonomy" id="3158264"/>
    <lineage>
        <taxon>Bacteria</taxon>
        <taxon>Bacillati</taxon>
        <taxon>Actinomycetota</taxon>
        <taxon>Actinomycetes</taxon>
        <taxon>Nakamurellales</taxon>
        <taxon>Nakamurellaceae</taxon>
        <taxon>Nakamurella</taxon>
    </lineage>
</organism>
<evidence type="ECO:0000256" key="4">
    <source>
        <dbReference type="ARBA" id="ARBA00023235"/>
    </source>
</evidence>
<dbReference type="GO" id="GO:0000455">
    <property type="term" value="P:enzyme-directed rRNA pseudouridine synthesis"/>
    <property type="evidence" value="ECO:0007669"/>
    <property type="project" value="UniProtKB-ARBA"/>
</dbReference>
<dbReference type="InterPro" id="IPR020103">
    <property type="entry name" value="PsdUridine_synth_cat_dom_sf"/>
</dbReference>
<name>A0AAU8DNR0_9ACTN</name>
<dbReference type="InterPro" id="IPR050343">
    <property type="entry name" value="RsuA_PseudoU_synthase"/>
</dbReference>
<keyword evidence="4 6" id="KW-0413">Isomerase</keyword>
<dbReference type="GO" id="GO:0120159">
    <property type="term" value="F:rRNA pseudouridine synthase activity"/>
    <property type="evidence" value="ECO:0007669"/>
    <property type="project" value="UniProtKB-ARBA"/>
</dbReference>
<dbReference type="PROSITE" id="PS01149">
    <property type="entry name" value="PSI_RSU"/>
    <property type="match status" value="1"/>
</dbReference>
<dbReference type="FunFam" id="3.10.290.10:FF:000003">
    <property type="entry name" value="Pseudouridine synthase"/>
    <property type="match status" value="1"/>
</dbReference>
<evidence type="ECO:0000259" key="8">
    <source>
        <dbReference type="SMART" id="SM00363"/>
    </source>
</evidence>
<dbReference type="EC" id="5.4.99.-" evidence="6"/>
<dbReference type="EMBL" id="CP159218">
    <property type="protein sequence ID" value="XCG62527.1"/>
    <property type="molecule type" value="Genomic_DNA"/>
</dbReference>
<comment type="similarity">
    <text evidence="2 6">Belongs to the pseudouridine synthase RsuA family.</text>
</comment>
<dbReference type="InterPro" id="IPR002942">
    <property type="entry name" value="S4_RNA-bd"/>
</dbReference>
<dbReference type="InterPro" id="IPR020094">
    <property type="entry name" value="TruA/RsuA/RluB/E/F_N"/>
</dbReference>
<feature type="domain" description="RNA-binding S4" evidence="8">
    <location>
        <begin position="33"/>
        <end position="102"/>
    </location>
</feature>
<dbReference type="InterPro" id="IPR006145">
    <property type="entry name" value="PsdUridine_synth_RsuA/RluA"/>
</dbReference>
<keyword evidence="3 5" id="KW-0694">RNA-binding</keyword>
<dbReference type="SMART" id="SM00363">
    <property type="entry name" value="S4"/>
    <property type="match status" value="1"/>
</dbReference>
<evidence type="ECO:0000256" key="5">
    <source>
        <dbReference type="PROSITE-ProRule" id="PRU00182"/>
    </source>
</evidence>
<reference evidence="9" key="1">
    <citation type="submission" date="2024-05" db="EMBL/GenBank/DDBJ databases">
        <authorList>
            <person name="Cai S.Y."/>
            <person name="Jin L.M."/>
            <person name="Li H.R."/>
        </authorList>
    </citation>
    <scope>NUCLEOTIDE SEQUENCE</scope>
    <source>
        <strain evidence="9">A5-74</strain>
    </source>
</reference>
<feature type="region of interest" description="Disordered" evidence="7">
    <location>
        <begin position="1"/>
        <end position="32"/>
    </location>
</feature>
<dbReference type="SUPFAM" id="SSF55174">
    <property type="entry name" value="Alpha-L RNA-binding motif"/>
    <property type="match status" value="1"/>
</dbReference>
<sequence>MSNSRDSGKNHYRHPAKNSQAPNFTDEERSDGVRLQKVLSAAGVASRRKAEEMIRDGRITVDGIIVREMGMRIDPENAVVHVDGSRIQLRADLVHLALNKQPGMLSTMSDDEGRPHIGRLVEDWGVTTRLFHVGRLDMDSEGLLILTNDGDLAHRLTHPSFGVTKTYMAEVPSPIPRDLGRRLRKGIELEDGIVKVDHFDIVDVHHQRAVVEVVLHEGRKHVVRRMLAAAGHPVSRLVRTKIGEVQLGHQPPGTLRKLNPVEVSLLYKAVGL</sequence>
<comment type="catalytic activity">
    <reaction evidence="1">
        <text>a uridine in RNA = a pseudouridine in RNA</text>
        <dbReference type="Rhea" id="RHEA:48348"/>
        <dbReference type="Rhea" id="RHEA-COMP:12068"/>
        <dbReference type="Rhea" id="RHEA-COMP:12069"/>
        <dbReference type="ChEBI" id="CHEBI:65314"/>
        <dbReference type="ChEBI" id="CHEBI:65315"/>
    </reaction>
</comment>
<proteinExistence type="inferred from homology"/>
<dbReference type="NCBIfam" id="TIGR00093">
    <property type="entry name" value="pseudouridine synthase"/>
    <property type="match status" value="1"/>
</dbReference>
<dbReference type="InterPro" id="IPR042092">
    <property type="entry name" value="PsdUridine_s_RsuA/RluB/E/F_cat"/>
</dbReference>
<dbReference type="Pfam" id="PF00849">
    <property type="entry name" value="PseudoU_synth_2"/>
    <property type="match status" value="1"/>
</dbReference>
<dbReference type="Gene3D" id="3.30.70.580">
    <property type="entry name" value="Pseudouridine synthase I, catalytic domain, N-terminal subdomain"/>
    <property type="match status" value="1"/>
</dbReference>
<dbReference type="Gene3D" id="3.10.290.10">
    <property type="entry name" value="RNA-binding S4 domain"/>
    <property type="match status" value="1"/>
</dbReference>
<evidence type="ECO:0000256" key="3">
    <source>
        <dbReference type="ARBA" id="ARBA00022884"/>
    </source>
</evidence>
<protein>
    <recommendedName>
        <fullName evidence="6">Pseudouridine synthase</fullName>
        <ecNumber evidence="6">5.4.99.-</ecNumber>
    </recommendedName>
</protein>
<dbReference type="PANTHER" id="PTHR47683">
    <property type="entry name" value="PSEUDOURIDINE SYNTHASE FAMILY PROTEIN-RELATED"/>
    <property type="match status" value="1"/>
</dbReference>
<dbReference type="FunFam" id="3.30.70.1560:FF:000001">
    <property type="entry name" value="Pseudouridine synthase"/>
    <property type="match status" value="1"/>
</dbReference>
<dbReference type="GO" id="GO:0005829">
    <property type="term" value="C:cytosol"/>
    <property type="evidence" value="ECO:0007669"/>
    <property type="project" value="UniProtKB-ARBA"/>
</dbReference>
<accession>A0AAU8DNR0</accession>
<dbReference type="PROSITE" id="PS50889">
    <property type="entry name" value="S4"/>
    <property type="match status" value="1"/>
</dbReference>
<evidence type="ECO:0000256" key="1">
    <source>
        <dbReference type="ARBA" id="ARBA00000073"/>
    </source>
</evidence>
<evidence type="ECO:0000256" key="6">
    <source>
        <dbReference type="RuleBase" id="RU003887"/>
    </source>
</evidence>
<dbReference type="PANTHER" id="PTHR47683:SF2">
    <property type="entry name" value="RNA-BINDING S4 DOMAIN-CONTAINING PROTEIN"/>
    <property type="match status" value="1"/>
</dbReference>
<dbReference type="InterPro" id="IPR018496">
    <property type="entry name" value="PsdUridine_synth_RsuA/RluB_CS"/>
</dbReference>
<dbReference type="InterPro" id="IPR036986">
    <property type="entry name" value="S4_RNA-bd_sf"/>
</dbReference>
<dbReference type="AlphaFoldDB" id="A0AAU8DNR0"/>
<dbReference type="RefSeq" id="WP_353648142.1">
    <property type="nucleotide sequence ID" value="NZ_CP159218.1"/>
</dbReference>
<dbReference type="CDD" id="cd00165">
    <property type="entry name" value="S4"/>
    <property type="match status" value="1"/>
</dbReference>
<gene>
    <name evidence="9" type="ORF">ABLG96_14890</name>
</gene>